<name>A0A2T3KSC8_PHOLD</name>
<evidence type="ECO:0000313" key="4">
    <source>
        <dbReference type="Proteomes" id="UP000240530"/>
    </source>
</evidence>
<dbReference type="PANTHER" id="PTHR43563:SF1">
    <property type="entry name" value="AMINE OXIDASE [FLAVIN-CONTAINING] B"/>
    <property type="match status" value="1"/>
</dbReference>
<dbReference type="AlphaFoldDB" id="A0A2T3KSC8"/>
<evidence type="ECO:0000256" key="1">
    <source>
        <dbReference type="ARBA" id="ARBA00005995"/>
    </source>
</evidence>
<gene>
    <name evidence="3" type="ORF">C0W93_15765</name>
</gene>
<feature type="domain" description="Amine oxidase" evidence="2">
    <location>
        <begin position="113"/>
        <end position="355"/>
    </location>
</feature>
<dbReference type="InterPro" id="IPR050703">
    <property type="entry name" value="Flavin_MAO"/>
</dbReference>
<evidence type="ECO:0000259" key="2">
    <source>
        <dbReference type="Pfam" id="PF01593"/>
    </source>
</evidence>
<sequence length="371" mass="41455">MTHKKVAILGGGLSGLYAAYLLEQQGSTDYLLLEARDTFGGRIQSFAPESSDASFDLGPAWFWPDIQPQFAQLIMDLELESFNQYDTGNMLIERSLSETPNEVAGFVSSPVSMRLKQGMENLIKVLRKRLKSPHIYVSKQVTMLDRQQDHVVIHYHDSHEKRPQSVTVDHVLLAIPPRLVIDSIRFIPELPSELTKHWQNTATWMAPHAKYIAVYEHPFWREQGLSGSARSLAGPMVEIHDASQGNESNQAALFGFIGIPATQRKEIGELQMKAYCQQQLVRLFGEQANNLKADVIKDWAQDGYTATQQDANDAIHSLAPLCYVEHGPWQHKLTGIASEWAVEFPGYLAGAIEAAELGVSRYLALKALVST</sequence>
<dbReference type="EMBL" id="PYNS01000020">
    <property type="protein sequence ID" value="PSV09283.1"/>
    <property type="molecule type" value="Genomic_DNA"/>
</dbReference>
<reference evidence="3 4" key="1">
    <citation type="submission" date="2018-03" db="EMBL/GenBank/DDBJ databases">
        <title>Whole genome sequencing of Histamine producing bacteria.</title>
        <authorList>
            <person name="Butler K."/>
        </authorList>
    </citation>
    <scope>NUCLEOTIDE SEQUENCE [LARGE SCALE GENOMIC DNA]</scope>
    <source>
        <strain evidence="3 4">Res.4.1</strain>
    </source>
</reference>
<comment type="similarity">
    <text evidence="1">Belongs to the flavin monoamine oxidase family.</text>
</comment>
<dbReference type="Pfam" id="PF13450">
    <property type="entry name" value="NAD_binding_8"/>
    <property type="match status" value="1"/>
</dbReference>
<dbReference type="PANTHER" id="PTHR43563">
    <property type="entry name" value="AMINE OXIDASE"/>
    <property type="match status" value="1"/>
</dbReference>
<proteinExistence type="inferred from homology"/>
<comment type="caution">
    <text evidence="3">The sequence shown here is derived from an EMBL/GenBank/DDBJ whole genome shotgun (WGS) entry which is preliminary data.</text>
</comment>
<dbReference type="GO" id="GO:0016491">
    <property type="term" value="F:oxidoreductase activity"/>
    <property type="evidence" value="ECO:0007669"/>
    <property type="project" value="InterPro"/>
</dbReference>
<dbReference type="InterPro" id="IPR002937">
    <property type="entry name" value="Amino_oxidase"/>
</dbReference>
<dbReference type="Proteomes" id="UP000240530">
    <property type="component" value="Unassembled WGS sequence"/>
</dbReference>
<dbReference type="SUPFAM" id="SSF51905">
    <property type="entry name" value="FAD/NAD(P)-binding domain"/>
    <property type="match status" value="1"/>
</dbReference>
<accession>A0A2T3KSC8</accession>
<dbReference type="Pfam" id="PF01593">
    <property type="entry name" value="Amino_oxidase"/>
    <property type="match status" value="1"/>
</dbReference>
<evidence type="ECO:0000313" key="3">
    <source>
        <dbReference type="EMBL" id="PSV09283.1"/>
    </source>
</evidence>
<dbReference type="InterPro" id="IPR036188">
    <property type="entry name" value="FAD/NAD-bd_sf"/>
</dbReference>
<protein>
    <submittedName>
        <fullName evidence="3">Amine oxidase</fullName>
    </submittedName>
</protein>
<dbReference type="RefSeq" id="WP_107185666.1">
    <property type="nucleotide sequence ID" value="NZ_JAWQGC010000001.1"/>
</dbReference>
<dbReference type="Gene3D" id="3.50.50.60">
    <property type="entry name" value="FAD/NAD(P)-binding domain"/>
    <property type="match status" value="2"/>
</dbReference>
<organism evidence="3 4">
    <name type="scientific">Photobacterium leiognathi subsp. mandapamensis</name>
    <name type="common">Photobacterium mandapamensis</name>
    <dbReference type="NCBI Taxonomy" id="48408"/>
    <lineage>
        <taxon>Bacteria</taxon>
        <taxon>Pseudomonadati</taxon>
        <taxon>Pseudomonadota</taxon>
        <taxon>Gammaproteobacteria</taxon>
        <taxon>Vibrionales</taxon>
        <taxon>Vibrionaceae</taxon>
        <taxon>Photobacterium</taxon>
    </lineage>
</organism>
<dbReference type="SUPFAM" id="SSF54373">
    <property type="entry name" value="FAD-linked reductases, C-terminal domain"/>
    <property type="match status" value="1"/>
</dbReference>